<keyword evidence="1" id="KW-1133">Transmembrane helix</keyword>
<keyword evidence="1" id="KW-0472">Membrane</keyword>
<reference evidence="2 3" key="1">
    <citation type="journal article" date="2013" name="BMC Genomics">
        <title>Comparison of the complete genome sequence of two closely related isolates of 'Candidatus Phytoplasma australiense' reveals genome plasticity.</title>
        <authorList>
            <person name="Andersen M.T."/>
            <person name="Liefting L.W."/>
            <person name="Havukkala I."/>
            <person name="Beever R.E."/>
        </authorList>
    </citation>
    <scope>NUCLEOTIDE SEQUENCE [LARGE SCALE GENOMIC DNA]</scope>
    <source>
        <strain evidence="2 3">NZSb11</strain>
    </source>
</reference>
<evidence type="ECO:0000313" key="3">
    <source>
        <dbReference type="Proteomes" id="UP000013941"/>
    </source>
</evidence>
<dbReference type="Proteomes" id="UP000013941">
    <property type="component" value="Chromosome"/>
</dbReference>
<keyword evidence="3" id="KW-1185">Reference proteome</keyword>
<sequence length="31" mass="3564">MVVFPDIVDCFGSFLIIPSLILIYQNKAFIF</sequence>
<gene>
    <name evidence="2" type="ORF">SLY_0862</name>
</gene>
<dbReference type="AlphaFoldDB" id="R4RXY8"/>
<dbReference type="KEGG" id="nzs:SLY_0862"/>
<keyword evidence="1" id="KW-0812">Transmembrane</keyword>
<dbReference type="EMBL" id="CP002548">
    <property type="protein sequence ID" value="AGL90777.1"/>
    <property type="molecule type" value="Genomic_DNA"/>
</dbReference>
<feature type="transmembrane region" description="Helical" evidence="1">
    <location>
        <begin position="6"/>
        <end position="24"/>
    </location>
</feature>
<accession>R4RXY8</accession>
<dbReference type="HOGENOM" id="CLU_3398767_0_0_14"/>
<proteinExistence type="predicted"/>
<name>R4RXY8_PHYAS</name>
<organism evidence="2 3">
    <name type="scientific">Strawberry lethal yellows phytoplasma (CPA) str. NZSb11</name>
    <dbReference type="NCBI Taxonomy" id="980422"/>
    <lineage>
        <taxon>Bacteria</taxon>
        <taxon>Bacillati</taxon>
        <taxon>Mycoplasmatota</taxon>
        <taxon>Mollicutes</taxon>
        <taxon>Acholeplasmatales</taxon>
        <taxon>Acholeplasmataceae</taxon>
        <taxon>Candidatus Phytoplasma</taxon>
        <taxon>16SrXII (Stolbur group)</taxon>
    </lineage>
</organism>
<evidence type="ECO:0000256" key="1">
    <source>
        <dbReference type="SAM" id="Phobius"/>
    </source>
</evidence>
<protein>
    <submittedName>
        <fullName evidence="2">Uncharacterized protein</fullName>
    </submittedName>
</protein>
<evidence type="ECO:0000313" key="2">
    <source>
        <dbReference type="EMBL" id="AGL90777.1"/>
    </source>
</evidence>